<dbReference type="Proteomes" id="UP000002071">
    <property type="component" value="Chromosome"/>
</dbReference>
<protein>
    <submittedName>
        <fullName evidence="2">Cobyrinic acid ac-diamide synthase</fullName>
    </submittedName>
</protein>
<proteinExistence type="predicted"/>
<dbReference type="AlphaFoldDB" id="C7NTF2"/>
<feature type="domain" description="CobQ/CobB/MinD/ParA nucleotide binding" evidence="1">
    <location>
        <begin position="13"/>
        <end position="268"/>
    </location>
</feature>
<name>C7NTF2_HALUD</name>
<dbReference type="HOGENOM" id="CLU_037612_1_1_2"/>
<dbReference type="GeneID" id="8382957"/>
<dbReference type="KEGG" id="hut:Huta_0688"/>
<dbReference type="SUPFAM" id="SSF52540">
    <property type="entry name" value="P-loop containing nucleoside triphosphate hydrolases"/>
    <property type="match status" value="1"/>
</dbReference>
<dbReference type="Pfam" id="PF01656">
    <property type="entry name" value="CbiA"/>
    <property type="match status" value="1"/>
</dbReference>
<dbReference type="InterPro" id="IPR002586">
    <property type="entry name" value="CobQ/CobB/MinD/ParA_Nub-bd_dom"/>
</dbReference>
<dbReference type="STRING" id="519442.Huta_0688"/>
<dbReference type="OrthoDB" id="36110at2157"/>
<dbReference type="eggNOG" id="arCOG00586">
    <property type="taxonomic scope" value="Archaea"/>
</dbReference>
<evidence type="ECO:0000313" key="3">
    <source>
        <dbReference type="Proteomes" id="UP000002071"/>
    </source>
</evidence>
<organism evidence="2 3">
    <name type="scientific">Halorhabdus utahensis (strain DSM 12940 / JCM 11049 / AX-2)</name>
    <dbReference type="NCBI Taxonomy" id="519442"/>
    <lineage>
        <taxon>Archaea</taxon>
        <taxon>Methanobacteriati</taxon>
        <taxon>Methanobacteriota</taxon>
        <taxon>Stenosarchaea group</taxon>
        <taxon>Halobacteria</taxon>
        <taxon>Halobacteriales</taxon>
        <taxon>Haloarculaceae</taxon>
        <taxon>Halorhabdus</taxon>
    </lineage>
</organism>
<dbReference type="InterPro" id="IPR050678">
    <property type="entry name" value="DNA_Partitioning_ATPase"/>
</dbReference>
<dbReference type="PANTHER" id="PTHR13696:SF99">
    <property type="entry name" value="COBYRINIC ACID AC-DIAMIDE SYNTHASE"/>
    <property type="match status" value="1"/>
</dbReference>
<accession>C7NTF2</accession>
<dbReference type="RefSeq" id="WP_015788454.1">
    <property type="nucleotide sequence ID" value="NC_013158.1"/>
</dbReference>
<gene>
    <name evidence="2" type="ordered locus">Huta_0688</name>
</gene>
<keyword evidence="3" id="KW-1185">Reference proteome</keyword>
<dbReference type="Gene3D" id="3.40.50.300">
    <property type="entry name" value="P-loop containing nucleotide triphosphate hydrolases"/>
    <property type="match status" value="1"/>
</dbReference>
<sequence>MSSDTAARPATVCVTNAKGGTGKTTIAINVAGALNDRGHDVLFVDMDPQGNATEGLGLLDAYDAEPPTMFDVLTDREARSSIDDLIVEHEEMDVVPSSVDLLQAEHELTIADLVAWAKTDPTVDVDPATLSSLAINVTPETVTGEHALDLLDRALAELHAEYDVILIDSPPFYGKLTDTAIYAARSVLVPALTEASSERAIELLIDQIAALESQVDIEVDTVGVVANRVEQTNEDTAMLEWLETVFDDYPVWEVRKRVALQRAFSAGTSIFAYEQTVDMESVFLDIATQIETRYGVERPEVPA</sequence>
<evidence type="ECO:0000313" key="2">
    <source>
        <dbReference type="EMBL" id="ACV10874.1"/>
    </source>
</evidence>
<dbReference type="PANTHER" id="PTHR13696">
    <property type="entry name" value="P-LOOP CONTAINING NUCLEOSIDE TRIPHOSPHATE HYDROLASE"/>
    <property type="match status" value="1"/>
</dbReference>
<evidence type="ECO:0000259" key="1">
    <source>
        <dbReference type="Pfam" id="PF01656"/>
    </source>
</evidence>
<reference evidence="2 3" key="1">
    <citation type="journal article" date="2009" name="Stand. Genomic Sci.">
        <title>Complete genome sequence of Halorhabdus utahensis type strain (AX-2).</title>
        <authorList>
            <person name="Anderson I."/>
            <person name="Tindall B.J."/>
            <person name="Pomrenke H."/>
            <person name="Goker M."/>
            <person name="Lapidus A."/>
            <person name="Nolan M."/>
            <person name="Copeland A."/>
            <person name="Glavina Del Rio T."/>
            <person name="Chen F."/>
            <person name="Tice H."/>
            <person name="Cheng J.F."/>
            <person name="Lucas S."/>
            <person name="Chertkov O."/>
            <person name="Bruce D."/>
            <person name="Brettin T."/>
            <person name="Detter J.C."/>
            <person name="Han C."/>
            <person name="Goodwin L."/>
            <person name="Land M."/>
            <person name="Hauser L."/>
            <person name="Chang Y.J."/>
            <person name="Jeffries C.D."/>
            <person name="Pitluck S."/>
            <person name="Pati A."/>
            <person name="Mavromatis K."/>
            <person name="Ivanova N."/>
            <person name="Ovchinnikova G."/>
            <person name="Chen A."/>
            <person name="Palaniappan K."/>
            <person name="Chain P."/>
            <person name="Rohde M."/>
            <person name="Bristow J."/>
            <person name="Eisen J.A."/>
            <person name="Markowitz V."/>
            <person name="Hugenholtz P."/>
            <person name="Kyrpides N.C."/>
            <person name="Klenk H.P."/>
        </authorList>
    </citation>
    <scope>NUCLEOTIDE SEQUENCE [LARGE SCALE GENOMIC DNA]</scope>
    <source>
        <strain evidence="3">DSM 12940 / JCM 11049 / AX-2</strain>
    </source>
</reference>
<dbReference type="CDD" id="cd02042">
    <property type="entry name" value="ParAB_family"/>
    <property type="match status" value="1"/>
</dbReference>
<dbReference type="EMBL" id="CP001687">
    <property type="protein sequence ID" value="ACV10874.1"/>
    <property type="molecule type" value="Genomic_DNA"/>
</dbReference>
<dbReference type="InterPro" id="IPR027417">
    <property type="entry name" value="P-loop_NTPase"/>
</dbReference>